<dbReference type="PANTHER" id="PTHR11702">
    <property type="entry name" value="DEVELOPMENTALLY REGULATED GTP-BINDING PROTEIN-RELATED"/>
    <property type="match status" value="1"/>
</dbReference>
<dbReference type="InterPro" id="IPR006073">
    <property type="entry name" value="GTP-bd"/>
</dbReference>
<dbReference type="FunFam" id="3.40.50.300:FF:001339">
    <property type="entry name" value="Mitochondrial ribosome-associated GTPase 2"/>
    <property type="match status" value="1"/>
</dbReference>
<dbReference type="PROSITE" id="PS51883">
    <property type="entry name" value="OBG"/>
    <property type="match status" value="1"/>
</dbReference>
<name>A0A8B7VTL8_CASCN</name>
<evidence type="ECO:0000256" key="7">
    <source>
        <dbReference type="ARBA" id="ARBA00039729"/>
    </source>
</evidence>
<reference evidence="10" key="1">
    <citation type="submission" date="2025-08" db="UniProtKB">
        <authorList>
            <consortium name="RefSeq"/>
        </authorList>
    </citation>
    <scope>IDENTIFICATION</scope>
    <source>
        <tissue evidence="10">Leukocyte</tissue>
    </source>
</reference>
<dbReference type="KEGG" id="ccan:109696348"/>
<dbReference type="InterPro" id="IPR031167">
    <property type="entry name" value="G_OBG"/>
</dbReference>
<dbReference type="Pfam" id="PF01018">
    <property type="entry name" value="GTP1_OBG"/>
    <property type="match status" value="1"/>
</dbReference>
<dbReference type="SUPFAM" id="SSF82051">
    <property type="entry name" value="Obg GTP-binding protein N-terminal domain"/>
    <property type="match status" value="1"/>
</dbReference>
<keyword evidence="5" id="KW-0342">GTP-binding</keyword>
<keyword evidence="4" id="KW-0547">Nucleotide-binding</keyword>
<evidence type="ECO:0000259" key="8">
    <source>
        <dbReference type="PROSITE" id="PS51710"/>
    </source>
</evidence>
<evidence type="ECO:0000256" key="6">
    <source>
        <dbReference type="ARBA" id="ARBA00023242"/>
    </source>
</evidence>
<keyword evidence="6" id="KW-0539">Nucleus</keyword>
<dbReference type="GO" id="GO:0003924">
    <property type="term" value="F:GTPase activity"/>
    <property type="evidence" value="ECO:0007669"/>
    <property type="project" value="InterPro"/>
</dbReference>
<dbReference type="InterPro" id="IPR027417">
    <property type="entry name" value="P-loop_NTPase"/>
</dbReference>
<organism evidence="10">
    <name type="scientific">Castor canadensis</name>
    <name type="common">American beaver</name>
    <dbReference type="NCBI Taxonomy" id="51338"/>
    <lineage>
        <taxon>Eukaryota</taxon>
        <taxon>Metazoa</taxon>
        <taxon>Chordata</taxon>
        <taxon>Craniata</taxon>
        <taxon>Vertebrata</taxon>
        <taxon>Euteleostomi</taxon>
        <taxon>Mammalia</taxon>
        <taxon>Eutheria</taxon>
        <taxon>Euarchontoglires</taxon>
        <taxon>Glires</taxon>
        <taxon>Rodentia</taxon>
        <taxon>Castorimorpha</taxon>
        <taxon>Castoridae</taxon>
        <taxon>Castor</taxon>
    </lineage>
</organism>
<dbReference type="GO" id="GO:0005739">
    <property type="term" value="C:mitochondrion"/>
    <property type="evidence" value="ECO:0007669"/>
    <property type="project" value="TreeGrafter"/>
</dbReference>
<dbReference type="InterPro" id="IPR045086">
    <property type="entry name" value="OBG_GTPase"/>
</dbReference>
<dbReference type="InterPro" id="IPR006169">
    <property type="entry name" value="GTP1_OBG_dom"/>
</dbReference>
<dbReference type="CDD" id="cd01898">
    <property type="entry name" value="Obg"/>
    <property type="match status" value="1"/>
</dbReference>
<dbReference type="GO" id="GO:0042254">
    <property type="term" value="P:ribosome biogenesis"/>
    <property type="evidence" value="ECO:0007669"/>
    <property type="project" value="UniProtKB-UniRule"/>
</dbReference>
<dbReference type="PROSITE" id="PS51710">
    <property type="entry name" value="G_OBG"/>
    <property type="match status" value="1"/>
</dbReference>
<protein>
    <recommendedName>
        <fullName evidence="7">GTP-binding protein 10</fullName>
    </recommendedName>
</protein>
<evidence type="ECO:0000259" key="9">
    <source>
        <dbReference type="PROSITE" id="PS51883"/>
    </source>
</evidence>
<feature type="domain" description="OBG-type G" evidence="8">
    <location>
        <begin position="157"/>
        <end position="352"/>
    </location>
</feature>
<evidence type="ECO:0000256" key="2">
    <source>
        <dbReference type="ARBA" id="ARBA00007699"/>
    </source>
</evidence>
<evidence type="ECO:0000256" key="1">
    <source>
        <dbReference type="ARBA" id="ARBA00004604"/>
    </source>
</evidence>
<comment type="similarity">
    <text evidence="2">Belongs to the TRAFAC class OBG-HflX-like GTPase superfamily. OBG GTPase family.</text>
</comment>
<dbReference type="PRINTS" id="PR00326">
    <property type="entry name" value="GTP1OBG"/>
</dbReference>
<dbReference type="RefSeq" id="XP_020034963.1">
    <property type="nucleotide sequence ID" value="XM_020179374.1"/>
</dbReference>
<evidence type="ECO:0000313" key="10">
    <source>
        <dbReference type="RefSeq" id="XP_020034963.1"/>
    </source>
</evidence>
<dbReference type="GO" id="GO:0005730">
    <property type="term" value="C:nucleolus"/>
    <property type="evidence" value="ECO:0007669"/>
    <property type="project" value="UniProtKB-SubCell"/>
</dbReference>
<feature type="domain" description="Obg" evidence="9">
    <location>
        <begin position="21"/>
        <end position="156"/>
    </location>
</feature>
<dbReference type="SUPFAM" id="SSF52540">
    <property type="entry name" value="P-loop containing nucleoside triphosphate hydrolases"/>
    <property type="match status" value="1"/>
</dbReference>
<dbReference type="InterPro" id="IPR014100">
    <property type="entry name" value="GTP-bd_Obg/CgtA"/>
</dbReference>
<proteinExistence type="inferred from homology"/>
<dbReference type="CTD" id="85865"/>
<evidence type="ECO:0000256" key="5">
    <source>
        <dbReference type="ARBA" id="ARBA00023134"/>
    </source>
</evidence>
<dbReference type="GO" id="GO:0000287">
    <property type="term" value="F:magnesium ion binding"/>
    <property type="evidence" value="ECO:0007669"/>
    <property type="project" value="InterPro"/>
</dbReference>
<dbReference type="Gene3D" id="2.70.210.12">
    <property type="entry name" value="GTP1/OBG domain"/>
    <property type="match status" value="1"/>
</dbReference>
<dbReference type="OrthoDB" id="347018at2759"/>
<keyword evidence="3" id="KW-0690">Ribosome biogenesis</keyword>
<evidence type="ECO:0000256" key="3">
    <source>
        <dbReference type="ARBA" id="ARBA00022517"/>
    </source>
</evidence>
<dbReference type="AlphaFoldDB" id="A0A8B7VTL8"/>
<dbReference type="PIRSF" id="PIRSF002401">
    <property type="entry name" value="GTP_bd_Obg/CgtA"/>
    <property type="match status" value="1"/>
</dbReference>
<gene>
    <name evidence="10" type="primary">Gtpbp10</name>
</gene>
<dbReference type="PANTHER" id="PTHR11702:SF43">
    <property type="entry name" value="GTP-BINDING PROTEIN 10"/>
    <property type="match status" value="1"/>
</dbReference>
<dbReference type="Gene3D" id="3.40.50.300">
    <property type="entry name" value="P-loop containing nucleotide triphosphate hydrolases"/>
    <property type="match status" value="1"/>
</dbReference>
<dbReference type="GO" id="GO:0005525">
    <property type="term" value="F:GTP binding"/>
    <property type="evidence" value="ECO:0007669"/>
    <property type="project" value="UniProtKB-KW"/>
</dbReference>
<accession>A0A8B7VTL8</accession>
<dbReference type="Pfam" id="PF01926">
    <property type="entry name" value="MMR_HSR1"/>
    <property type="match status" value="1"/>
</dbReference>
<sequence length="393" mass="43774">MSMWINTFYIQMFLSLSLKYGNFIDNLRLFTKGGSGGMGYPRLGGEGGKGGDVWVVAHKKMTLKQLKDKYPQKRFVAGGGANSRVSALKGSKGKDCEIPAPVGISITDENGKIIGELNKEEDRILVAEGGLGGKLLTNFLPLKGQKRVIHLDLKLIADVGLVGFPNAGKSSLLSQVSHAKPMIADYAFTTLKPELGKIIYNDFKQISVADLPGLIEGAYMNKGMGHKFLKHIERTRQLLFVVDISGFQLSSRTQYRAAFETIILLTKELELYKEELHTKPALLAVNKMDLPNAQDKFHELMNQLQNPKDFLHLFEKNMIPEKIVEFQHIIPISALTGEGIEELKDCIRASLDEQANQENDAYHKKQLLDLRISNTISYSRLPSEHTVASSEMI</sequence>
<evidence type="ECO:0000256" key="4">
    <source>
        <dbReference type="ARBA" id="ARBA00022741"/>
    </source>
</evidence>
<comment type="subcellular location">
    <subcellularLocation>
        <location evidence="1">Nucleus</location>
        <location evidence="1">Nucleolus</location>
    </subcellularLocation>
</comment>
<dbReference type="FunFam" id="2.70.210.12:FF:000002">
    <property type="entry name" value="Putative gtp-binding protein 10"/>
    <property type="match status" value="1"/>
</dbReference>
<dbReference type="InterPro" id="IPR036726">
    <property type="entry name" value="GTP1_OBG_dom_sf"/>
</dbReference>